<dbReference type="EMBL" id="MDCE01000012">
    <property type="protein sequence ID" value="PPV06910.1"/>
    <property type="molecule type" value="Genomic_DNA"/>
</dbReference>
<evidence type="ECO:0000313" key="1">
    <source>
        <dbReference type="EMBL" id="PPV06910.1"/>
    </source>
</evidence>
<dbReference type="RefSeq" id="WP_065468445.1">
    <property type="nucleotide sequence ID" value="NZ_FLTX01000034.1"/>
</dbReference>
<accession>A0A1C3NLP9</accession>
<sequence length="65" mass="6922">MRHIHRVVAEHGGLPNAAQVGRDGAAAAWLLVQHADADPAFQEQVLGTLAPHVARGEIPHAPWCC</sequence>
<proteinExistence type="predicted"/>
<reference evidence="2 3" key="1">
    <citation type="submission" date="2016-06" db="EMBL/GenBank/DDBJ databases">
        <authorList>
            <person name="Kjaerup R.B."/>
            <person name="Dalgaard T.S."/>
            <person name="Juul-Madsen H.R."/>
        </authorList>
    </citation>
    <scope>NUCLEOTIDE SEQUENCE [LARGE SCALE GENOMIC DNA]</scope>
    <source>
        <strain evidence="2">LMG947</strain>
    </source>
</reference>
<dbReference type="AlphaFoldDB" id="A0A1C3NLP9"/>
<dbReference type="Proteomes" id="UP000239710">
    <property type="component" value="Unassembled WGS sequence"/>
</dbReference>
<keyword evidence="4" id="KW-1185">Reference proteome</keyword>
<protein>
    <submittedName>
        <fullName evidence="2">Uncharacterized protein</fullName>
    </submittedName>
</protein>
<evidence type="ECO:0000313" key="4">
    <source>
        <dbReference type="Proteomes" id="UP000239710"/>
    </source>
</evidence>
<reference evidence="1 4" key="2">
    <citation type="submission" date="2016-08" db="EMBL/GenBank/DDBJ databases">
        <title>Evolution of the type three secretion system and type three effector repertoires in Xanthomonas.</title>
        <authorList>
            <person name="Merda D."/>
            <person name="Briand M."/>
            <person name="Bosis E."/>
            <person name="Rousseau C."/>
            <person name="Portier P."/>
            <person name="Jacques M.-A."/>
            <person name="Fischer-Le Saux M."/>
        </authorList>
    </citation>
    <scope>NUCLEOTIDE SEQUENCE [LARGE SCALE GENOMIC DNA]</scope>
    <source>
        <strain evidence="1 4">CFBP1976</strain>
    </source>
</reference>
<evidence type="ECO:0000313" key="3">
    <source>
        <dbReference type="Proteomes" id="UP000092503"/>
    </source>
</evidence>
<dbReference type="OrthoDB" id="2989458at2"/>
<dbReference type="Proteomes" id="UP000092503">
    <property type="component" value="Unassembled WGS sequence"/>
</dbReference>
<dbReference type="STRING" id="56449.XBLMG947_2128"/>
<dbReference type="EMBL" id="FLTX01000034">
    <property type="protein sequence ID" value="SBV51340.1"/>
    <property type="molecule type" value="Genomic_DNA"/>
</dbReference>
<evidence type="ECO:0000313" key="2">
    <source>
        <dbReference type="EMBL" id="SBV51340.1"/>
    </source>
</evidence>
<gene>
    <name evidence="2" type="ORF">XBLMG947_2128</name>
    <name evidence="1" type="ORF">XbrCFBP1976_10315</name>
</gene>
<organism evidence="2 3">
    <name type="scientific">Xanthomonas bromi</name>
    <dbReference type="NCBI Taxonomy" id="56449"/>
    <lineage>
        <taxon>Bacteria</taxon>
        <taxon>Pseudomonadati</taxon>
        <taxon>Pseudomonadota</taxon>
        <taxon>Gammaproteobacteria</taxon>
        <taxon>Lysobacterales</taxon>
        <taxon>Lysobacteraceae</taxon>
        <taxon>Xanthomonas</taxon>
    </lineage>
</organism>
<name>A0A1C3NLP9_9XANT</name>